<dbReference type="InterPro" id="IPR045269">
    <property type="entry name" value="Atg1-like"/>
</dbReference>
<feature type="non-terminal residue" evidence="10">
    <location>
        <position position="170"/>
    </location>
</feature>
<gene>
    <name evidence="10" type="ORF">BXZ70DRAFT_978333</name>
</gene>
<dbReference type="PANTHER" id="PTHR24348:SF22">
    <property type="entry name" value="NON-SPECIFIC SERINE_THREONINE PROTEIN KINASE"/>
    <property type="match status" value="1"/>
</dbReference>
<accession>A0A8K0UGV1</accession>
<dbReference type="PROSITE" id="PS00107">
    <property type="entry name" value="PROTEIN_KINASE_ATP"/>
    <property type="match status" value="1"/>
</dbReference>
<evidence type="ECO:0000256" key="1">
    <source>
        <dbReference type="ARBA" id="ARBA00012513"/>
    </source>
</evidence>
<keyword evidence="11" id="KW-1185">Reference proteome</keyword>
<proteinExistence type="predicted"/>
<dbReference type="GO" id="GO:0034727">
    <property type="term" value="P:piecemeal microautophagy of the nucleus"/>
    <property type="evidence" value="ECO:0007669"/>
    <property type="project" value="TreeGrafter"/>
</dbReference>
<feature type="binding site" evidence="7">
    <location>
        <position position="66"/>
    </location>
    <ligand>
        <name>ATP</name>
        <dbReference type="ChEBI" id="CHEBI:30616"/>
    </ligand>
</feature>
<sequence>MAPPAAVSPAPTRRTPSSQTSHRASQKRADEEELRPYVIVSDLGKGSFATVYRGYHEQTHEEVAIKTVNRSGLTQKLFENLQGEIEILKALSHRHITKLLDIVQGERNVYLIIEFCAGGDLSNYIKKRGRVEGLDGGLNEIVVRSFLRQLARALKFLQHRNLIHRDIKPQ</sequence>
<dbReference type="GO" id="GO:0004674">
    <property type="term" value="F:protein serine/threonine kinase activity"/>
    <property type="evidence" value="ECO:0007669"/>
    <property type="project" value="UniProtKB-KW"/>
</dbReference>
<evidence type="ECO:0000313" key="11">
    <source>
        <dbReference type="Proteomes" id="UP000813824"/>
    </source>
</evidence>
<protein>
    <recommendedName>
        <fullName evidence="1">non-specific serine/threonine protein kinase</fullName>
        <ecNumber evidence="1">2.7.11.1</ecNumber>
    </recommendedName>
</protein>
<dbReference type="OrthoDB" id="346907at2759"/>
<feature type="domain" description="Protein kinase" evidence="9">
    <location>
        <begin position="37"/>
        <end position="170"/>
    </location>
</feature>
<keyword evidence="6 7" id="KW-0067">ATP-binding</keyword>
<evidence type="ECO:0000256" key="3">
    <source>
        <dbReference type="ARBA" id="ARBA00022679"/>
    </source>
</evidence>
<dbReference type="EC" id="2.7.11.1" evidence="1"/>
<feature type="compositionally biased region" description="Polar residues" evidence="8">
    <location>
        <begin position="14"/>
        <end position="23"/>
    </location>
</feature>
<dbReference type="GO" id="GO:0005524">
    <property type="term" value="F:ATP binding"/>
    <property type="evidence" value="ECO:0007669"/>
    <property type="project" value="UniProtKB-UniRule"/>
</dbReference>
<dbReference type="GO" id="GO:0000422">
    <property type="term" value="P:autophagy of mitochondrion"/>
    <property type="evidence" value="ECO:0007669"/>
    <property type="project" value="TreeGrafter"/>
</dbReference>
<evidence type="ECO:0000256" key="7">
    <source>
        <dbReference type="PROSITE-ProRule" id="PRU10141"/>
    </source>
</evidence>
<dbReference type="Proteomes" id="UP000813824">
    <property type="component" value="Unassembled WGS sequence"/>
</dbReference>
<dbReference type="GO" id="GO:0000045">
    <property type="term" value="P:autophagosome assembly"/>
    <property type="evidence" value="ECO:0007669"/>
    <property type="project" value="TreeGrafter"/>
</dbReference>
<evidence type="ECO:0000313" key="10">
    <source>
        <dbReference type="EMBL" id="KAH8087209.1"/>
    </source>
</evidence>
<dbReference type="FunFam" id="3.30.200.20:FF:000003">
    <property type="entry name" value="Non-specific serine/threonine protein kinase"/>
    <property type="match status" value="1"/>
</dbReference>
<dbReference type="GO" id="GO:0061709">
    <property type="term" value="P:reticulophagy"/>
    <property type="evidence" value="ECO:0007669"/>
    <property type="project" value="TreeGrafter"/>
</dbReference>
<evidence type="ECO:0000256" key="4">
    <source>
        <dbReference type="ARBA" id="ARBA00022741"/>
    </source>
</evidence>
<keyword evidence="3" id="KW-0808">Transferase</keyword>
<evidence type="ECO:0000256" key="5">
    <source>
        <dbReference type="ARBA" id="ARBA00022777"/>
    </source>
</evidence>
<dbReference type="PROSITE" id="PS50011">
    <property type="entry name" value="PROTEIN_KINASE_DOM"/>
    <property type="match status" value="1"/>
</dbReference>
<dbReference type="Pfam" id="PF00069">
    <property type="entry name" value="Pkinase"/>
    <property type="match status" value="1"/>
</dbReference>
<keyword evidence="4 7" id="KW-0547">Nucleotide-binding</keyword>
<dbReference type="InterPro" id="IPR011009">
    <property type="entry name" value="Kinase-like_dom_sf"/>
</dbReference>
<dbReference type="InterPro" id="IPR017441">
    <property type="entry name" value="Protein_kinase_ATP_BS"/>
</dbReference>
<dbReference type="Gene3D" id="1.10.510.10">
    <property type="entry name" value="Transferase(Phosphotransferase) domain 1"/>
    <property type="match status" value="1"/>
</dbReference>
<keyword evidence="5 10" id="KW-0418">Kinase</keyword>
<dbReference type="SUPFAM" id="SSF56112">
    <property type="entry name" value="Protein kinase-like (PK-like)"/>
    <property type="match status" value="1"/>
</dbReference>
<feature type="region of interest" description="Disordered" evidence="8">
    <location>
        <begin position="1"/>
        <end position="31"/>
    </location>
</feature>
<dbReference type="GO" id="GO:0005776">
    <property type="term" value="C:autophagosome"/>
    <property type="evidence" value="ECO:0007669"/>
    <property type="project" value="TreeGrafter"/>
</dbReference>
<dbReference type="PANTHER" id="PTHR24348">
    <property type="entry name" value="SERINE/THREONINE-PROTEIN KINASE UNC-51-RELATED"/>
    <property type="match status" value="1"/>
</dbReference>
<dbReference type="GO" id="GO:0010506">
    <property type="term" value="P:regulation of autophagy"/>
    <property type="evidence" value="ECO:0007669"/>
    <property type="project" value="InterPro"/>
</dbReference>
<organism evidence="10 11">
    <name type="scientific">Cristinia sonorae</name>
    <dbReference type="NCBI Taxonomy" id="1940300"/>
    <lineage>
        <taxon>Eukaryota</taxon>
        <taxon>Fungi</taxon>
        <taxon>Dikarya</taxon>
        <taxon>Basidiomycota</taxon>
        <taxon>Agaricomycotina</taxon>
        <taxon>Agaricomycetes</taxon>
        <taxon>Agaricomycetidae</taxon>
        <taxon>Agaricales</taxon>
        <taxon>Pleurotineae</taxon>
        <taxon>Stephanosporaceae</taxon>
        <taxon>Cristinia</taxon>
    </lineage>
</organism>
<reference evidence="10" key="1">
    <citation type="journal article" date="2021" name="New Phytol.">
        <title>Evolutionary innovations through gain and loss of genes in the ectomycorrhizal Boletales.</title>
        <authorList>
            <person name="Wu G."/>
            <person name="Miyauchi S."/>
            <person name="Morin E."/>
            <person name="Kuo A."/>
            <person name="Drula E."/>
            <person name="Varga T."/>
            <person name="Kohler A."/>
            <person name="Feng B."/>
            <person name="Cao Y."/>
            <person name="Lipzen A."/>
            <person name="Daum C."/>
            <person name="Hundley H."/>
            <person name="Pangilinan J."/>
            <person name="Johnson J."/>
            <person name="Barry K."/>
            <person name="LaButti K."/>
            <person name="Ng V."/>
            <person name="Ahrendt S."/>
            <person name="Min B."/>
            <person name="Choi I.G."/>
            <person name="Park H."/>
            <person name="Plett J.M."/>
            <person name="Magnuson J."/>
            <person name="Spatafora J.W."/>
            <person name="Nagy L.G."/>
            <person name="Henrissat B."/>
            <person name="Grigoriev I.V."/>
            <person name="Yang Z.L."/>
            <person name="Xu J."/>
            <person name="Martin F.M."/>
        </authorList>
    </citation>
    <scope>NUCLEOTIDE SEQUENCE</scope>
    <source>
        <strain evidence="10">KKN 215</strain>
    </source>
</reference>
<dbReference type="GO" id="GO:0042594">
    <property type="term" value="P:response to starvation"/>
    <property type="evidence" value="ECO:0007669"/>
    <property type="project" value="TreeGrafter"/>
</dbReference>
<comment type="caution">
    <text evidence="10">The sequence shown here is derived from an EMBL/GenBank/DDBJ whole genome shotgun (WGS) entry which is preliminary data.</text>
</comment>
<dbReference type="GO" id="GO:0005829">
    <property type="term" value="C:cytosol"/>
    <property type="evidence" value="ECO:0007669"/>
    <property type="project" value="TreeGrafter"/>
</dbReference>
<evidence type="ECO:0000256" key="2">
    <source>
        <dbReference type="ARBA" id="ARBA00022527"/>
    </source>
</evidence>
<dbReference type="GO" id="GO:0034045">
    <property type="term" value="C:phagophore assembly site membrane"/>
    <property type="evidence" value="ECO:0007669"/>
    <property type="project" value="TreeGrafter"/>
</dbReference>
<keyword evidence="2" id="KW-0723">Serine/threonine-protein kinase</keyword>
<evidence type="ECO:0000259" key="9">
    <source>
        <dbReference type="PROSITE" id="PS50011"/>
    </source>
</evidence>
<evidence type="ECO:0000256" key="8">
    <source>
        <dbReference type="SAM" id="MobiDB-lite"/>
    </source>
</evidence>
<dbReference type="InterPro" id="IPR000719">
    <property type="entry name" value="Prot_kinase_dom"/>
</dbReference>
<evidence type="ECO:0000256" key="6">
    <source>
        <dbReference type="ARBA" id="ARBA00022840"/>
    </source>
</evidence>
<dbReference type="AlphaFoldDB" id="A0A8K0UGV1"/>
<dbReference type="EMBL" id="JAEVFJ010000041">
    <property type="protein sequence ID" value="KAH8087209.1"/>
    <property type="molecule type" value="Genomic_DNA"/>
</dbReference>
<name>A0A8K0UGV1_9AGAR</name>